<proteinExistence type="predicted"/>
<dbReference type="Proteomes" id="UP000188533">
    <property type="component" value="Unassembled WGS sequence"/>
</dbReference>
<evidence type="ECO:0000313" key="2">
    <source>
        <dbReference type="Proteomes" id="UP000188533"/>
    </source>
</evidence>
<gene>
    <name evidence="1" type="ORF">LENED_007976</name>
</gene>
<dbReference type="AlphaFoldDB" id="A0A1Q3EFW6"/>
<sequence length="130" mass="14149">MLSTGWSRLSTLSAGNTHHLQSLSFFTILQNAAGQAWSRRAAGSSSYYPTVHDQKLHNAVAGRRNLTGCSSANSSTGTFAQKLSRPTARARIRREKMNLSVHYLHPDSLAEDDMNDGAVIYSAAYPSASY</sequence>
<accession>A0A1Q3EFW6</accession>
<reference evidence="1 2" key="2">
    <citation type="submission" date="2017-02" db="EMBL/GenBank/DDBJ databases">
        <title>A genome survey and senescence transcriptome analysis in Lentinula edodes.</title>
        <authorList>
            <person name="Sakamoto Y."/>
            <person name="Nakade K."/>
            <person name="Sato S."/>
            <person name="Yoshida Y."/>
            <person name="Miyazaki K."/>
            <person name="Natsume S."/>
            <person name="Konno N."/>
        </authorList>
    </citation>
    <scope>NUCLEOTIDE SEQUENCE [LARGE SCALE GENOMIC DNA]</scope>
    <source>
        <strain evidence="1 2">NBRC 111202</strain>
    </source>
</reference>
<comment type="caution">
    <text evidence="1">The sequence shown here is derived from an EMBL/GenBank/DDBJ whole genome shotgun (WGS) entry which is preliminary data.</text>
</comment>
<evidence type="ECO:0000313" key="1">
    <source>
        <dbReference type="EMBL" id="GAW06081.1"/>
    </source>
</evidence>
<organism evidence="1 2">
    <name type="scientific">Lentinula edodes</name>
    <name type="common">Shiitake mushroom</name>
    <name type="synonym">Lentinus edodes</name>
    <dbReference type="NCBI Taxonomy" id="5353"/>
    <lineage>
        <taxon>Eukaryota</taxon>
        <taxon>Fungi</taxon>
        <taxon>Dikarya</taxon>
        <taxon>Basidiomycota</taxon>
        <taxon>Agaricomycotina</taxon>
        <taxon>Agaricomycetes</taxon>
        <taxon>Agaricomycetidae</taxon>
        <taxon>Agaricales</taxon>
        <taxon>Marasmiineae</taxon>
        <taxon>Omphalotaceae</taxon>
        <taxon>Lentinula</taxon>
    </lineage>
</organism>
<dbReference type="EMBL" id="BDGU01000292">
    <property type="protein sequence ID" value="GAW06081.1"/>
    <property type="molecule type" value="Genomic_DNA"/>
</dbReference>
<keyword evidence="2" id="KW-1185">Reference proteome</keyword>
<name>A0A1Q3EFW6_LENED</name>
<protein>
    <submittedName>
        <fullName evidence="1">Uncharacterized protein</fullName>
    </submittedName>
</protein>
<reference evidence="1 2" key="1">
    <citation type="submission" date="2016-08" db="EMBL/GenBank/DDBJ databases">
        <authorList>
            <consortium name="Lentinula edodes genome sequencing consortium"/>
            <person name="Sakamoto Y."/>
            <person name="Nakade K."/>
            <person name="Sato S."/>
            <person name="Yoshida Y."/>
            <person name="Miyazaki K."/>
            <person name="Natsume S."/>
            <person name="Konno N."/>
        </authorList>
    </citation>
    <scope>NUCLEOTIDE SEQUENCE [LARGE SCALE GENOMIC DNA]</scope>
    <source>
        <strain evidence="1 2">NBRC 111202</strain>
    </source>
</reference>